<evidence type="ECO:0000256" key="20">
    <source>
        <dbReference type="SAM" id="Phobius"/>
    </source>
</evidence>
<keyword evidence="15 20" id="KW-0472">Membrane</keyword>
<dbReference type="EC" id="2.4.2.26" evidence="6"/>
<evidence type="ECO:0000256" key="11">
    <source>
        <dbReference type="ARBA" id="ARBA00022824"/>
    </source>
</evidence>
<keyword evidence="7" id="KW-0328">Glycosyltransferase</keyword>
<evidence type="ECO:0000256" key="18">
    <source>
        <dbReference type="ARBA" id="ARBA00042865"/>
    </source>
</evidence>
<dbReference type="GO" id="GO:0000139">
    <property type="term" value="C:Golgi membrane"/>
    <property type="evidence" value="ECO:0007669"/>
    <property type="project" value="UniProtKB-SubCell"/>
</dbReference>
<keyword evidence="23" id="KW-1185">Reference proteome</keyword>
<dbReference type="GO" id="GO:0050650">
    <property type="term" value="P:chondroitin sulfate proteoglycan biosynthetic process"/>
    <property type="evidence" value="ECO:0007669"/>
    <property type="project" value="TreeGrafter"/>
</dbReference>
<evidence type="ECO:0000313" key="23">
    <source>
        <dbReference type="Proteomes" id="UP000789524"/>
    </source>
</evidence>
<evidence type="ECO:0000256" key="17">
    <source>
        <dbReference type="ARBA" id="ARBA00023180"/>
    </source>
</evidence>
<dbReference type="GO" id="GO:0046872">
    <property type="term" value="F:metal ion binding"/>
    <property type="evidence" value="ECO:0007669"/>
    <property type="project" value="UniProtKB-KW"/>
</dbReference>
<evidence type="ECO:0000256" key="14">
    <source>
        <dbReference type="ARBA" id="ARBA00023034"/>
    </source>
</evidence>
<dbReference type="Pfam" id="PF12529">
    <property type="entry name" value="Xylo_C"/>
    <property type="match status" value="1"/>
</dbReference>
<keyword evidence="10" id="KW-0479">Metal-binding</keyword>
<comment type="similarity">
    <text evidence="5">Belongs to the glycosyltransferase 14 family. XylT subfamily.</text>
</comment>
<dbReference type="SMART" id="SM00321">
    <property type="entry name" value="WSC"/>
    <property type="match status" value="1"/>
</dbReference>
<evidence type="ECO:0000256" key="13">
    <source>
        <dbReference type="ARBA" id="ARBA00022989"/>
    </source>
</evidence>
<evidence type="ECO:0000256" key="12">
    <source>
        <dbReference type="ARBA" id="ARBA00022968"/>
    </source>
</evidence>
<sequence>MASFRRIFYKYAKYLAIIVLTTFFAQLFISIFFFPSIHDNLLKRNGYTSVARNEGGDASARKLGSNISDDEDFGSKTLSHNKPIPQLRLEELDFKPICDIKSREAISAIHRAKTQKCKQEIVNKTCLIQNGSFYPKKLPNYCSSKTMKYGRHLGCFVDEKKLRLLSGFYGSYANINSPTFCLDICVQAGFLYGGVQYGSECFCGDTTPTASSLTTDGSCDMKCPGDRSKICGGYLTMNVYETGLDKFVAQIPKTPENKETSVRVVFLLTLNGRALRQVHRLINSLYRENHYFYIHVDKRQDYLHRKLSVLEKQFSNIKLATKQYSTIWGGASLLTMLLTSMKDILKNGWEWDYVINLSESDFPIKSLEELEKFLSDNKGYNFVKSHGREVQRFIKKQGLDKTFIECETHMWRVGERKLPKGIVIDGGSDWIALSPELVSYVVGERDELLSGLDVIFEHTLLPAESYFHTVLRNSRFCNTYVDNNLHVTNWKRKLGCKCQYKHVVDWCGCSPNDFKTEDWPRIQNTQSRQLFFARKFEPIINQEIITRVEQYIGFKDHYLIPNLEAYWQNLYDIEDLTANTDDTLLSHGGSIIRHNSKILAQENCNIEIKEIIEINLYKYADVYKGNLILHKAIINNDLEVFLETWYKPKKFLDLGTENLDMEYIKIFKVSSDYDQKEMIFRNLGNILGPWSEPVLLYQFSAYVDKNMGNLTLVWLDPAGVIADINIISRDENNLTSFIKPHIKAPLLPGVWRVGLFDNTSTIAVTKFLITPLEYFSGKEITQQEVSLIHGGSQNSYKYFDNFILKGNTFIPSRENRLLLMEISKLNTRRVNKDLIEWIDSLHTEFYNILGSCVFLTENKSFEKISCGNYKFQQCILSDWSSKSPDPKGVIGKLDKNTGRLRRI</sequence>
<dbReference type="GO" id="GO:0030158">
    <property type="term" value="F:protein xylosyltransferase activity"/>
    <property type="evidence" value="ECO:0007669"/>
    <property type="project" value="UniProtKB-EC"/>
</dbReference>
<dbReference type="PROSITE" id="PS51212">
    <property type="entry name" value="WSC"/>
    <property type="match status" value="1"/>
</dbReference>
<evidence type="ECO:0000256" key="7">
    <source>
        <dbReference type="ARBA" id="ARBA00022676"/>
    </source>
</evidence>
<proteinExistence type="inferred from homology"/>
<dbReference type="Pfam" id="PF01822">
    <property type="entry name" value="WSC"/>
    <property type="match status" value="1"/>
</dbReference>
<dbReference type="Pfam" id="PF02485">
    <property type="entry name" value="Branch"/>
    <property type="match status" value="1"/>
</dbReference>
<dbReference type="EMBL" id="CAKASE010000046">
    <property type="protein sequence ID" value="CAG9561226.1"/>
    <property type="molecule type" value="Genomic_DNA"/>
</dbReference>
<evidence type="ECO:0000313" key="22">
    <source>
        <dbReference type="EMBL" id="CAG9561226.1"/>
    </source>
</evidence>
<comment type="catalytic activity">
    <reaction evidence="19">
        <text>UDP-alpha-D-xylose + L-seryl-[protein] = 3-O-(beta-D-xylosyl)-L-seryl-[protein] + UDP + H(+)</text>
        <dbReference type="Rhea" id="RHEA:50192"/>
        <dbReference type="Rhea" id="RHEA-COMP:9863"/>
        <dbReference type="Rhea" id="RHEA-COMP:12567"/>
        <dbReference type="ChEBI" id="CHEBI:15378"/>
        <dbReference type="ChEBI" id="CHEBI:29999"/>
        <dbReference type="ChEBI" id="CHEBI:57632"/>
        <dbReference type="ChEBI" id="CHEBI:58223"/>
        <dbReference type="ChEBI" id="CHEBI:132085"/>
        <dbReference type="EC" id="2.4.2.26"/>
    </reaction>
</comment>
<dbReference type="Proteomes" id="UP000789524">
    <property type="component" value="Unassembled WGS sequence"/>
</dbReference>
<comment type="pathway">
    <text evidence="3">Glycan metabolism; chondroitin sulfate biosynthesis.</text>
</comment>
<dbReference type="PANTHER" id="PTHR46025:SF3">
    <property type="entry name" value="XYLOSYLTRANSFERASE OXT"/>
    <property type="match status" value="1"/>
</dbReference>
<dbReference type="InterPro" id="IPR043538">
    <property type="entry name" value="XYLT"/>
</dbReference>
<accession>A0A8J2QJQ9</accession>
<evidence type="ECO:0000256" key="10">
    <source>
        <dbReference type="ARBA" id="ARBA00022723"/>
    </source>
</evidence>
<evidence type="ECO:0000256" key="16">
    <source>
        <dbReference type="ARBA" id="ARBA00023157"/>
    </source>
</evidence>
<keyword evidence="8" id="KW-0808">Transferase</keyword>
<reference evidence="22" key="1">
    <citation type="submission" date="2021-09" db="EMBL/GenBank/DDBJ databases">
        <authorList>
            <person name="Martin H S."/>
        </authorList>
    </citation>
    <scope>NUCLEOTIDE SEQUENCE</scope>
</reference>
<dbReference type="InterPro" id="IPR003406">
    <property type="entry name" value="Glyco_trans_14"/>
</dbReference>
<dbReference type="UniPathway" id="UPA00756"/>
<feature type="transmembrane region" description="Helical" evidence="20">
    <location>
        <begin position="12"/>
        <end position="34"/>
    </location>
</feature>
<evidence type="ECO:0000256" key="5">
    <source>
        <dbReference type="ARBA" id="ARBA00010195"/>
    </source>
</evidence>
<keyword evidence="16" id="KW-1015">Disulfide bond</keyword>
<evidence type="ECO:0000256" key="1">
    <source>
        <dbReference type="ARBA" id="ARBA00004323"/>
    </source>
</evidence>
<keyword evidence="11" id="KW-0256">Endoplasmic reticulum</keyword>
<dbReference type="PANTHER" id="PTHR46025">
    <property type="entry name" value="XYLOSYLTRANSFERASE OXT"/>
    <property type="match status" value="1"/>
</dbReference>
<gene>
    <name evidence="22" type="ORF">DCHRY22_LOCUS2772</name>
</gene>
<keyword evidence="13 20" id="KW-1133">Transmembrane helix</keyword>
<evidence type="ECO:0000256" key="3">
    <source>
        <dbReference type="ARBA" id="ARBA00004840"/>
    </source>
</evidence>
<dbReference type="UniPathway" id="UPA00755"/>
<keyword evidence="9 20" id="KW-0812">Transmembrane</keyword>
<evidence type="ECO:0000259" key="21">
    <source>
        <dbReference type="PROSITE" id="PS51212"/>
    </source>
</evidence>
<comment type="subcellular location">
    <subcellularLocation>
        <location evidence="2">Endoplasmic reticulum membrane</location>
        <topology evidence="2">Single-pass type II membrane protein</topology>
    </subcellularLocation>
    <subcellularLocation>
        <location evidence="1">Golgi apparatus membrane</location>
        <topology evidence="1">Single-pass type II membrane protein</topology>
    </subcellularLocation>
</comment>
<evidence type="ECO:0000256" key="8">
    <source>
        <dbReference type="ARBA" id="ARBA00022679"/>
    </source>
</evidence>
<keyword evidence="17" id="KW-0325">Glycoprotein</keyword>
<evidence type="ECO:0000256" key="15">
    <source>
        <dbReference type="ARBA" id="ARBA00023136"/>
    </source>
</evidence>
<evidence type="ECO:0000256" key="9">
    <source>
        <dbReference type="ARBA" id="ARBA00022692"/>
    </source>
</evidence>
<evidence type="ECO:0000256" key="19">
    <source>
        <dbReference type="ARBA" id="ARBA00047847"/>
    </source>
</evidence>
<keyword evidence="12" id="KW-0735">Signal-anchor</keyword>
<feature type="domain" description="WSC" evidence="21">
    <location>
        <begin position="149"/>
        <end position="243"/>
    </location>
</feature>
<dbReference type="InterPro" id="IPR024448">
    <property type="entry name" value="XylT_C"/>
</dbReference>
<comment type="caution">
    <text evidence="22">The sequence shown here is derived from an EMBL/GenBank/DDBJ whole genome shotgun (WGS) entry which is preliminary data.</text>
</comment>
<protein>
    <recommendedName>
        <fullName evidence="6">protein xylosyltransferase</fullName>
        <ecNumber evidence="6">2.4.2.26</ecNumber>
    </recommendedName>
    <alternativeName>
        <fullName evidence="18">Peptide O-xylosyltransferase</fullName>
    </alternativeName>
</protein>
<evidence type="ECO:0000256" key="6">
    <source>
        <dbReference type="ARBA" id="ARBA00011972"/>
    </source>
</evidence>
<keyword evidence="14" id="KW-0333">Golgi apparatus</keyword>
<organism evidence="22 23">
    <name type="scientific">Danaus chrysippus</name>
    <name type="common">African queen</name>
    <dbReference type="NCBI Taxonomy" id="151541"/>
    <lineage>
        <taxon>Eukaryota</taxon>
        <taxon>Metazoa</taxon>
        <taxon>Ecdysozoa</taxon>
        <taxon>Arthropoda</taxon>
        <taxon>Hexapoda</taxon>
        <taxon>Insecta</taxon>
        <taxon>Pterygota</taxon>
        <taxon>Neoptera</taxon>
        <taxon>Endopterygota</taxon>
        <taxon>Lepidoptera</taxon>
        <taxon>Glossata</taxon>
        <taxon>Ditrysia</taxon>
        <taxon>Papilionoidea</taxon>
        <taxon>Nymphalidae</taxon>
        <taxon>Danainae</taxon>
        <taxon>Danaini</taxon>
        <taxon>Danaina</taxon>
        <taxon>Danaus</taxon>
        <taxon>Anosia</taxon>
    </lineage>
</organism>
<comment type="pathway">
    <text evidence="4">Glycan metabolism; heparan sulfate biosynthesis.</text>
</comment>
<dbReference type="GO" id="GO:0015012">
    <property type="term" value="P:heparan sulfate proteoglycan biosynthetic process"/>
    <property type="evidence" value="ECO:0007669"/>
    <property type="project" value="UniProtKB-UniPathway"/>
</dbReference>
<dbReference type="InterPro" id="IPR002889">
    <property type="entry name" value="WSC_carb-bd"/>
</dbReference>
<dbReference type="GO" id="GO:0005789">
    <property type="term" value="C:endoplasmic reticulum membrane"/>
    <property type="evidence" value="ECO:0007669"/>
    <property type="project" value="UniProtKB-SubCell"/>
</dbReference>
<evidence type="ECO:0000256" key="4">
    <source>
        <dbReference type="ARBA" id="ARBA00005093"/>
    </source>
</evidence>
<name>A0A8J2QJQ9_9NEOP</name>
<dbReference type="OrthoDB" id="2019572at2759"/>
<evidence type="ECO:0000256" key="2">
    <source>
        <dbReference type="ARBA" id="ARBA00004648"/>
    </source>
</evidence>
<dbReference type="AlphaFoldDB" id="A0A8J2QJQ9"/>